<keyword evidence="1" id="KW-0808">Transferase</keyword>
<dbReference type="InterPro" id="IPR003594">
    <property type="entry name" value="HATPase_dom"/>
</dbReference>
<dbReference type="InterPro" id="IPR036890">
    <property type="entry name" value="HATPase_C_sf"/>
</dbReference>
<dbReference type="RefSeq" id="WP_276108688.1">
    <property type="nucleotide sequence ID" value="NZ_JARJBB010000004.1"/>
</dbReference>
<comment type="caution">
    <text evidence="3">The sequence shown here is derived from an EMBL/GenBank/DDBJ whole genome shotgun (WGS) entry which is preliminary data.</text>
</comment>
<dbReference type="Gene3D" id="3.30.565.10">
    <property type="entry name" value="Histidine kinase-like ATPase, C-terminal domain"/>
    <property type="match status" value="1"/>
</dbReference>
<dbReference type="EMBL" id="JARJBB010000004">
    <property type="protein sequence ID" value="MDF3299148.1"/>
    <property type="molecule type" value="Genomic_DNA"/>
</dbReference>
<keyword evidence="1" id="KW-0723">Serine/threonine-protein kinase</keyword>
<dbReference type="GO" id="GO:0005524">
    <property type="term" value="F:ATP binding"/>
    <property type="evidence" value="ECO:0007669"/>
    <property type="project" value="UniProtKB-KW"/>
</dbReference>
<keyword evidence="3" id="KW-0067">ATP-binding</keyword>
<name>A0ABT6A3W4_9ACTN</name>
<keyword evidence="4" id="KW-1185">Reference proteome</keyword>
<keyword evidence="1" id="KW-0418">Kinase</keyword>
<organism evidence="3 4">
    <name type="scientific">Streptomyces tropicalis</name>
    <dbReference type="NCBI Taxonomy" id="3034234"/>
    <lineage>
        <taxon>Bacteria</taxon>
        <taxon>Bacillati</taxon>
        <taxon>Actinomycetota</taxon>
        <taxon>Actinomycetes</taxon>
        <taxon>Kitasatosporales</taxon>
        <taxon>Streptomycetaceae</taxon>
        <taxon>Streptomyces</taxon>
    </lineage>
</organism>
<dbReference type="SUPFAM" id="SSF55874">
    <property type="entry name" value="ATPase domain of HSP90 chaperone/DNA topoisomerase II/histidine kinase"/>
    <property type="match status" value="1"/>
</dbReference>
<keyword evidence="3" id="KW-0547">Nucleotide-binding</keyword>
<dbReference type="CDD" id="cd16936">
    <property type="entry name" value="HATPase_RsbW-like"/>
    <property type="match status" value="1"/>
</dbReference>
<proteinExistence type="predicted"/>
<dbReference type="Pfam" id="PF13581">
    <property type="entry name" value="HATPase_c_2"/>
    <property type="match status" value="1"/>
</dbReference>
<gene>
    <name evidence="3" type="ORF">P3H78_10975</name>
</gene>
<sequence>MEPLSPDGCTSPAPARLRTAAALPDDGACIAEARHLAAEFLSGARAGHGLRVSSRAEEVTQLVVSELVTNARKYAPGPVLLELRITEDTVEVVVEDSDPVLPVPGRADPERVGSHGLEIVRAVSQDFVVRRERAGKRVSARVALRDEDIAPHPHLHRHSA</sequence>
<accession>A0ABT6A3W4</accession>
<evidence type="ECO:0000259" key="2">
    <source>
        <dbReference type="Pfam" id="PF13581"/>
    </source>
</evidence>
<evidence type="ECO:0000313" key="3">
    <source>
        <dbReference type="EMBL" id="MDF3299148.1"/>
    </source>
</evidence>
<evidence type="ECO:0000256" key="1">
    <source>
        <dbReference type="ARBA" id="ARBA00022527"/>
    </source>
</evidence>
<reference evidence="3 4" key="1">
    <citation type="submission" date="2023-03" db="EMBL/GenBank/DDBJ databases">
        <title>Draft genome sequence of Streptomyces sp. K1PA1 isolated from peat swamp forest in Thailand.</title>
        <authorList>
            <person name="Klaysubun C."/>
            <person name="Duangmal K."/>
        </authorList>
    </citation>
    <scope>NUCLEOTIDE SEQUENCE [LARGE SCALE GENOMIC DNA]</scope>
    <source>
        <strain evidence="3 4">K1PA1</strain>
    </source>
</reference>
<dbReference type="PANTHER" id="PTHR35526:SF3">
    <property type="entry name" value="ANTI-SIGMA-F FACTOR RSBW"/>
    <property type="match status" value="1"/>
</dbReference>
<evidence type="ECO:0000313" key="4">
    <source>
        <dbReference type="Proteomes" id="UP001221150"/>
    </source>
</evidence>
<feature type="domain" description="Histidine kinase/HSP90-like ATPase" evidence="2">
    <location>
        <begin position="30"/>
        <end position="141"/>
    </location>
</feature>
<dbReference type="InterPro" id="IPR050267">
    <property type="entry name" value="Anti-sigma-factor_SerPK"/>
</dbReference>
<dbReference type="Proteomes" id="UP001221150">
    <property type="component" value="Unassembled WGS sequence"/>
</dbReference>
<protein>
    <submittedName>
        <fullName evidence="3">ATP-binding protein</fullName>
    </submittedName>
</protein>
<dbReference type="PANTHER" id="PTHR35526">
    <property type="entry name" value="ANTI-SIGMA-F FACTOR RSBW-RELATED"/>
    <property type="match status" value="1"/>
</dbReference>